<protein>
    <submittedName>
        <fullName evidence="1">Uncharacterized protein</fullName>
    </submittedName>
</protein>
<proteinExistence type="predicted"/>
<name>A0A8S5V0M9_9CAUD</name>
<sequence length="72" mass="8099">MRPPSRKELTMSCPSLAQQSIFSLFADKGVTLAVASYAYYSVLDFCRQYRPDATSEDMLAMAEDICDSYQTI</sequence>
<reference evidence="1" key="1">
    <citation type="journal article" date="2021" name="Proc. Natl. Acad. Sci. U.S.A.">
        <title>A Catalog of Tens of Thousands of Viruses from Human Metagenomes Reveals Hidden Associations with Chronic Diseases.</title>
        <authorList>
            <person name="Tisza M.J."/>
            <person name="Buck C.B."/>
        </authorList>
    </citation>
    <scope>NUCLEOTIDE SEQUENCE</scope>
    <source>
        <strain evidence="1">CtTPJ4</strain>
    </source>
</reference>
<organism evidence="1">
    <name type="scientific">Siphoviridae sp. ctTPJ4</name>
    <dbReference type="NCBI Taxonomy" id="2825519"/>
    <lineage>
        <taxon>Viruses</taxon>
        <taxon>Duplodnaviria</taxon>
        <taxon>Heunggongvirae</taxon>
        <taxon>Uroviricota</taxon>
        <taxon>Caudoviricetes</taxon>
    </lineage>
</organism>
<accession>A0A8S5V0M9</accession>
<dbReference type="EMBL" id="BK016177">
    <property type="protein sequence ID" value="DAG00175.1"/>
    <property type="molecule type" value="Genomic_DNA"/>
</dbReference>
<evidence type="ECO:0000313" key="1">
    <source>
        <dbReference type="EMBL" id="DAG00175.1"/>
    </source>
</evidence>